<reference evidence="3 4" key="1">
    <citation type="submission" date="2018-10" db="EMBL/GenBank/DDBJ databases">
        <title>Genome-guide identification and characterization of bacteria that degrade polycyclic aromatic hydrocarbons and resist hexavalent chromium simultaneously.</title>
        <authorList>
            <person name="Feng H."/>
        </authorList>
    </citation>
    <scope>NUCLEOTIDE SEQUENCE [LARGE SCALE GENOMIC DNA]</scope>
    <source>
        <strain evidence="3 4">J015</strain>
    </source>
</reference>
<evidence type="ECO:0000256" key="1">
    <source>
        <dbReference type="ARBA" id="ARBA00022729"/>
    </source>
</evidence>
<comment type="caution">
    <text evidence="3">The sequence shown here is derived from an EMBL/GenBank/DDBJ whole genome shotgun (WGS) entry which is preliminary data.</text>
</comment>
<evidence type="ECO:0000256" key="2">
    <source>
        <dbReference type="SAM" id="MobiDB-lite"/>
    </source>
</evidence>
<gene>
    <name evidence="3" type="ORF">D7Z96_06695</name>
</gene>
<evidence type="ECO:0008006" key="5">
    <source>
        <dbReference type="Google" id="ProtNLM"/>
    </source>
</evidence>
<feature type="region of interest" description="Disordered" evidence="2">
    <location>
        <begin position="107"/>
        <end position="141"/>
    </location>
</feature>
<evidence type="ECO:0000313" key="3">
    <source>
        <dbReference type="EMBL" id="RKO25485.1"/>
    </source>
</evidence>
<dbReference type="SUPFAM" id="SSF50494">
    <property type="entry name" value="Trypsin-like serine proteases"/>
    <property type="match status" value="1"/>
</dbReference>
<feature type="region of interest" description="Disordered" evidence="2">
    <location>
        <begin position="57"/>
        <end position="84"/>
    </location>
</feature>
<name>A0A3B0G013_PSEPS</name>
<dbReference type="PANTHER" id="PTHR15462">
    <property type="entry name" value="SERINE PROTEASE"/>
    <property type="match status" value="1"/>
</dbReference>
<dbReference type="PANTHER" id="PTHR15462:SF8">
    <property type="entry name" value="SERINE PROTEASE"/>
    <property type="match status" value="1"/>
</dbReference>
<dbReference type="InterPro" id="IPR050966">
    <property type="entry name" value="Glutamyl_endopeptidase"/>
</dbReference>
<feature type="compositionally biased region" description="Polar residues" evidence="2">
    <location>
        <begin position="132"/>
        <end position="141"/>
    </location>
</feature>
<dbReference type="InterPro" id="IPR009003">
    <property type="entry name" value="Peptidase_S1_PA"/>
</dbReference>
<organism evidence="3 4">
    <name type="scientific">Pseudarthrobacter phenanthrenivorans</name>
    <name type="common">Arthrobacter phenanthrenivorans</name>
    <dbReference type="NCBI Taxonomy" id="361575"/>
    <lineage>
        <taxon>Bacteria</taxon>
        <taxon>Bacillati</taxon>
        <taxon>Actinomycetota</taxon>
        <taxon>Actinomycetes</taxon>
        <taxon>Micrococcales</taxon>
        <taxon>Micrococcaceae</taxon>
        <taxon>Pseudarthrobacter</taxon>
    </lineage>
</organism>
<proteinExistence type="predicted"/>
<keyword evidence="1" id="KW-0732">Signal</keyword>
<dbReference type="EMBL" id="RBNH01000004">
    <property type="protein sequence ID" value="RKO25485.1"/>
    <property type="molecule type" value="Genomic_DNA"/>
</dbReference>
<sequence>MIFTKLSYLRTFKPADHTHRSASTQPHRTAMTITRTLATSLMSLSTAALFTLASAGGATAAPPAPDTRDVAGVSSTRTAGTDADYWTPDRMKAAIPGDVLARKAMQRQKASNAHAGEAVSKGAESKIKGSEPSVQPLANASENPVPHIGKVFFTLGGADYVCSANSVASTNRNTVSTAGHCLNEGPGAFATRFTFVPAYLNGSAPYGKWSAKALYAPTQWSSSGSMQYDTGFAVMSQLNGRNLADVVGASGVRFNAARGLSYKAFGYPAAAPFNGESLKSCSGTATNDPYNPQFNTQGIPCNMTGGSSGGPWFIGTSSGGYQNSVNSYGYGSNSTKMYGPYWGSVIQSAYNAAASSY</sequence>
<evidence type="ECO:0000313" key="4">
    <source>
        <dbReference type="Proteomes" id="UP000273159"/>
    </source>
</evidence>
<dbReference type="AlphaFoldDB" id="A0A3B0G013"/>
<reference evidence="4" key="2">
    <citation type="submission" date="2018-10" db="EMBL/GenBank/DDBJ databases">
        <authorList>
            <person name="Wang Y."/>
            <person name="Wang J."/>
            <person name="Yang X."/>
            <person name="Wang Z."/>
            <person name="Huang Y."/>
        </authorList>
    </citation>
    <scope>NUCLEOTIDE SEQUENCE [LARGE SCALE GENOMIC DNA]</scope>
    <source>
        <strain evidence="4">J015</strain>
    </source>
</reference>
<protein>
    <recommendedName>
        <fullName evidence="5">V8-like Glu-specific endopeptidase</fullName>
    </recommendedName>
</protein>
<dbReference type="Gene3D" id="2.40.10.10">
    <property type="entry name" value="Trypsin-like serine proteases"/>
    <property type="match status" value="2"/>
</dbReference>
<dbReference type="Proteomes" id="UP000273159">
    <property type="component" value="Unassembled WGS sequence"/>
</dbReference>
<dbReference type="InterPro" id="IPR043504">
    <property type="entry name" value="Peptidase_S1_PA_chymotrypsin"/>
</dbReference>
<accession>A0A3B0G013</accession>